<name>A0A1E1LNA9_9HELO</name>
<dbReference type="PANTHER" id="PTHR47332:SF4">
    <property type="entry name" value="SET DOMAIN-CONTAINING PROTEIN 5"/>
    <property type="match status" value="1"/>
</dbReference>
<dbReference type="SUPFAM" id="SSF82199">
    <property type="entry name" value="SET domain"/>
    <property type="match status" value="1"/>
</dbReference>
<gene>
    <name evidence="2" type="ORF">RAG0_15988</name>
</gene>
<dbReference type="OrthoDB" id="265717at2759"/>
<proteinExistence type="predicted"/>
<evidence type="ECO:0000259" key="1">
    <source>
        <dbReference type="PROSITE" id="PS50280"/>
    </source>
</evidence>
<dbReference type="Pfam" id="PF00856">
    <property type="entry name" value="SET"/>
    <property type="match status" value="1"/>
</dbReference>
<dbReference type="InterPro" id="IPR053185">
    <property type="entry name" value="SET_domain_protein"/>
</dbReference>
<dbReference type="PANTHER" id="PTHR47332">
    <property type="entry name" value="SET DOMAIN-CONTAINING PROTEIN 5"/>
    <property type="match status" value="1"/>
</dbReference>
<keyword evidence="3" id="KW-1185">Reference proteome</keyword>
<dbReference type="Gene3D" id="2.170.270.10">
    <property type="entry name" value="SET domain"/>
    <property type="match status" value="1"/>
</dbReference>
<dbReference type="CDD" id="cd20071">
    <property type="entry name" value="SET_SMYD"/>
    <property type="match status" value="1"/>
</dbReference>
<dbReference type="AlphaFoldDB" id="A0A1E1LNA9"/>
<dbReference type="PROSITE" id="PS50280">
    <property type="entry name" value="SET"/>
    <property type="match status" value="1"/>
</dbReference>
<sequence length="345" mass="38882">MGIDAGFDMYPRLSKGIVDRQNWGRFIDFIKEYYKDDTQVEIEPNYINFKAGEHPRLPFEGHKFLRFSSKVSGSTAADTNVDSYIDTVTRIAQTRFGSRIRFWHEGADEFGVYNWNEVYESLRSYEQPDELETASSIAQLLSGTDPIEELGVAPFEIKDILGKGKGLVARFNISKGTRLVCEEPLLTVGPMPPDELERFLATKLKAISRETQRQFLSLHNNLPGKNPFSGIFKTNALPCGSGSSIGGVYPTLCLINHSCMPNAHNNWNSAEEHETIYAIRSIKKGDEITISDNRRVQIQNLDEAIGDPFRMMSSPQESLRDCYSLIQVLDQEFDGCASALIARLY</sequence>
<protein>
    <recommendedName>
        <fullName evidence="1">SET domain-containing protein</fullName>
    </recommendedName>
</protein>
<organism evidence="2 3">
    <name type="scientific">Rhynchosporium agropyri</name>
    <dbReference type="NCBI Taxonomy" id="914238"/>
    <lineage>
        <taxon>Eukaryota</taxon>
        <taxon>Fungi</taxon>
        <taxon>Dikarya</taxon>
        <taxon>Ascomycota</taxon>
        <taxon>Pezizomycotina</taxon>
        <taxon>Leotiomycetes</taxon>
        <taxon>Helotiales</taxon>
        <taxon>Ploettnerulaceae</taxon>
        <taxon>Rhynchosporium</taxon>
    </lineage>
</organism>
<dbReference type="SMART" id="SM00317">
    <property type="entry name" value="SET"/>
    <property type="match status" value="1"/>
</dbReference>
<dbReference type="EMBL" id="FJUX01000151">
    <property type="protein sequence ID" value="CZT11988.1"/>
    <property type="molecule type" value="Genomic_DNA"/>
</dbReference>
<accession>A0A1E1LNA9</accession>
<dbReference type="InterPro" id="IPR001214">
    <property type="entry name" value="SET_dom"/>
</dbReference>
<reference evidence="3" key="1">
    <citation type="submission" date="2016-03" db="EMBL/GenBank/DDBJ databases">
        <authorList>
            <person name="Guldener U."/>
        </authorList>
    </citation>
    <scope>NUCLEOTIDE SEQUENCE [LARGE SCALE GENOMIC DNA]</scope>
    <source>
        <strain evidence="3">04CH-RAC-A.6.1</strain>
    </source>
</reference>
<dbReference type="InterPro" id="IPR046341">
    <property type="entry name" value="SET_dom_sf"/>
</dbReference>
<evidence type="ECO:0000313" key="2">
    <source>
        <dbReference type="EMBL" id="CZT11988.1"/>
    </source>
</evidence>
<feature type="domain" description="SET" evidence="1">
    <location>
        <begin position="153"/>
        <end position="293"/>
    </location>
</feature>
<dbReference type="Proteomes" id="UP000178912">
    <property type="component" value="Unassembled WGS sequence"/>
</dbReference>
<evidence type="ECO:0000313" key="3">
    <source>
        <dbReference type="Proteomes" id="UP000178912"/>
    </source>
</evidence>